<reference evidence="1" key="1">
    <citation type="submission" date="2020-05" db="EMBL/GenBank/DDBJ databases">
        <authorList>
            <person name="Delgado-Blas J."/>
        </authorList>
    </citation>
    <scope>NUCLEOTIDE SEQUENCE</scope>
    <source>
        <strain evidence="1">BB1459</strain>
        <strain evidence="2">BB1480</strain>
    </source>
</reference>
<accession>A0A9N8GSI5</accession>
<comment type="caution">
    <text evidence="1">The sequence shown here is derived from an EMBL/GenBank/DDBJ whole genome shotgun (WGS) entry which is preliminary data.</text>
</comment>
<dbReference type="EMBL" id="CAIIUA010000001">
    <property type="protein sequence ID" value="CAC9197730.1"/>
    <property type="molecule type" value="Genomic_DNA"/>
</dbReference>
<dbReference type="Proteomes" id="UP000837205">
    <property type="component" value="Unassembled WGS sequence"/>
</dbReference>
<evidence type="ECO:0000313" key="1">
    <source>
        <dbReference type="EMBL" id="CAB5546168.1"/>
    </source>
</evidence>
<dbReference type="EMBL" id="CAHPQX010000008">
    <property type="protein sequence ID" value="CAB5546168.1"/>
    <property type="molecule type" value="Genomic_DNA"/>
</dbReference>
<evidence type="ECO:0000313" key="4">
    <source>
        <dbReference type="Proteomes" id="UP000837205"/>
    </source>
</evidence>
<sequence length="92" mass="10548">MSKVTIDLFVMDDVSEPFICGVNGPCTIEDLQAIQKEIVENRGDHLPEQGTYAIDAFWFKGQFDEYGRCEIAPAWEWEIVEFSPFDIPEESL</sequence>
<proteinExistence type="predicted"/>
<dbReference type="AlphaFoldDB" id="A0A9N8GSI5"/>
<name>A0A9N8GSI5_9ENTR</name>
<dbReference type="RefSeq" id="WP_239176458.1">
    <property type="nucleotide sequence ID" value="NZ_CAHPQT010000014.1"/>
</dbReference>
<gene>
    <name evidence="1" type="ORF">GHA_02175</name>
    <name evidence="2" type="ORF">TML_02181</name>
</gene>
<keyword evidence="4" id="KW-1185">Reference proteome</keyword>
<dbReference type="Proteomes" id="UP000834503">
    <property type="component" value="Unassembled WGS sequence"/>
</dbReference>
<organism evidence="1 3">
    <name type="scientific">Citrobacter werkmanii</name>
    <dbReference type="NCBI Taxonomy" id="67827"/>
    <lineage>
        <taxon>Bacteria</taxon>
        <taxon>Pseudomonadati</taxon>
        <taxon>Pseudomonadota</taxon>
        <taxon>Gammaproteobacteria</taxon>
        <taxon>Enterobacterales</taxon>
        <taxon>Enterobacteriaceae</taxon>
        <taxon>Citrobacter</taxon>
        <taxon>Citrobacter freundii complex</taxon>
    </lineage>
</organism>
<protein>
    <submittedName>
        <fullName evidence="1">Uncharacterized protein</fullName>
    </submittedName>
</protein>
<evidence type="ECO:0000313" key="2">
    <source>
        <dbReference type="EMBL" id="CAC9197730.1"/>
    </source>
</evidence>
<evidence type="ECO:0000313" key="3">
    <source>
        <dbReference type="Proteomes" id="UP000834503"/>
    </source>
</evidence>